<accession>A0A645B609</accession>
<proteinExistence type="predicted"/>
<sequence length="62" mass="6666">MIAFAFTANSYCHKKGGLFNNVHKKKEMRGLRVSRQADEGSDLYGGSAAIIHGSAHESADAL</sequence>
<evidence type="ECO:0000313" key="1">
    <source>
        <dbReference type="EMBL" id="MPM60879.1"/>
    </source>
</evidence>
<name>A0A645B609_9ZZZZ</name>
<reference evidence="1" key="1">
    <citation type="submission" date="2019-08" db="EMBL/GenBank/DDBJ databases">
        <authorList>
            <person name="Kucharzyk K."/>
            <person name="Murdoch R.W."/>
            <person name="Higgins S."/>
            <person name="Loffler F."/>
        </authorList>
    </citation>
    <scope>NUCLEOTIDE SEQUENCE</scope>
</reference>
<dbReference type="EMBL" id="VSSQ01018034">
    <property type="protein sequence ID" value="MPM60879.1"/>
    <property type="molecule type" value="Genomic_DNA"/>
</dbReference>
<gene>
    <name evidence="1" type="ORF">SDC9_107733</name>
</gene>
<organism evidence="1">
    <name type="scientific">bioreactor metagenome</name>
    <dbReference type="NCBI Taxonomy" id="1076179"/>
    <lineage>
        <taxon>unclassified sequences</taxon>
        <taxon>metagenomes</taxon>
        <taxon>ecological metagenomes</taxon>
    </lineage>
</organism>
<protein>
    <submittedName>
        <fullName evidence="1">Uncharacterized protein</fullName>
    </submittedName>
</protein>
<comment type="caution">
    <text evidence="1">The sequence shown here is derived from an EMBL/GenBank/DDBJ whole genome shotgun (WGS) entry which is preliminary data.</text>
</comment>
<dbReference type="AlphaFoldDB" id="A0A645B609"/>